<name>A0A0C9UY46_SPHS4</name>
<proteinExistence type="predicted"/>
<keyword evidence="2" id="KW-1185">Reference proteome</keyword>
<dbReference type="EMBL" id="KN837270">
    <property type="protein sequence ID" value="KIJ30015.1"/>
    <property type="molecule type" value="Genomic_DNA"/>
</dbReference>
<evidence type="ECO:0000313" key="2">
    <source>
        <dbReference type="Proteomes" id="UP000054279"/>
    </source>
</evidence>
<reference evidence="1 2" key="1">
    <citation type="submission" date="2014-06" db="EMBL/GenBank/DDBJ databases">
        <title>Evolutionary Origins and Diversification of the Mycorrhizal Mutualists.</title>
        <authorList>
            <consortium name="DOE Joint Genome Institute"/>
            <consortium name="Mycorrhizal Genomics Consortium"/>
            <person name="Kohler A."/>
            <person name="Kuo A."/>
            <person name="Nagy L.G."/>
            <person name="Floudas D."/>
            <person name="Copeland A."/>
            <person name="Barry K.W."/>
            <person name="Cichocki N."/>
            <person name="Veneault-Fourrey C."/>
            <person name="LaButti K."/>
            <person name="Lindquist E.A."/>
            <person name="Lipzen A."/>
            <person name="Lundell T."/>
            <person name="Morin E."/>
            <person name="Murat C."/>
            <person name="Riley R."/>
            <person name="Ohm R."/>
            <person name="Sun H."/>
            <person name="Tunlid A."/>
            <person name="Henrissat B."/>
            <person name="Grigoriev I.V."/>
            <person name="Hibbett D.S."/>
            <person name="Martin F."/>
        </authorList>
    </citation>
    <scope>NUCLEOTIDE SEQUENCE [LARGE SCALE GENOMIC DNA]</scope>
    <source>
        <strain evidence="1 2">SS14</strain>
    </source>
</reference>
<accession>A0A0C9UY46</accession>
<gene>
    <name evidence="1" type="ORF">M422DRAFT_268476</name>
</gene>
<organism evidence="1 2">
    <name type="scientific">Sphaerobolus stellatus (strain SS14)</name>
    <dbReference type="NCBI Taxonomy" id="990650"/>
    <lineage>
        <taxon>Eukaryota</taxon>
        <taxon>Fungi</taxon>
        <taxon>Dikarya</taxon>
        <taxon>Basidiomycota</taxon>
        <taxon>Agaricomycotina</taxon>
        <taxon>Agaricomycetes</taxon>
        <taxon>Phallomycetidae</taxon>
        <taxon>Geastrales</taxon>
        <taxon>Sphaerobolaceae</taxon>
        <taxon>Sphaerobolus</taxon>
    </lineage>
</organism>
<sequence>MTLQVDLRRFNPHKIHDHIISASIADIIRSKRRTVNILDIPNSTTVVIPRFIQQVSLDGVAGQLATGPGFPHQDTRWNLFAKVPALTHLHYDAGKLCTWIQVQ</sequence>
<dbReference type="HOGENOM" id="CLU_2265426_0_0_1"/>
<evidence type="ECO:0000313" key="1">
    <source>
        <dbReference type="EMBL" id="KIJ30015.1"/>
    </source>
</evidence>
<dbReference type="Proteomes" id="UP000054279">
    <property type="component" value="Unassembled WGS sequence"/>
</dbReference>
<dbReference type="AlphaFoldDB" id="A0A0C9UY46"/>
<protein>
    <submittedName>
        <fullName evidence="1">Uncharacterized protein</fullName>
    </submittedName>
</protein>